<gene>
    <name evidence="5" type="ORF">GCM10017621_17690</name>
</gene>
<name>A0A9W6IKY7_9PROT</name>
<dbReference type="CDD" id="cd06464">
    <property type="entry name" value="ACD_sHsps-like"/>
    <property type="match status" value="1"/>
</dbReference>
<dbReference type="Pfam" id="PF00011">
    <property type="entry name" value="HSP20"/>
    <property type="match status" value="1"/>
</dbReference>
<protein>
    <recommendedName>
        <fullName evidence="7">Hsp20/alpha crystallin family protein</fullName>
    </recommendedName>
</protein>
<organism evidence="5 6">
    <name type="scientific">Maricaulis virginensis</name>
    <dbReference type="NCBI Taxonomy" id="144022"/>
    <lineage>
        <taxon>Bacteria</taxon>
        <taxon>Pseudomonadati</taxon>
        <taxon>Pseudomonadota</taxon>
        <taxon>Alphaproteobacteria</taxon>
        <taxon>Maricaulales</taxon>
        <taxon>Maricaulaceae</taxon>
        <taxon>Maricaulis</taxon>
    </lineage>
</organism>
<dbReference type="InterPro" id="IPR008978">
    <property type="entry name" value="HSP20-like_chaperone"/>
</dbReference>
<dbReference type="SUPFAM" id="SSF49764">
    <property type="entry name" value="HSP20-like chaperones"/>
    <property type="match status" value="1"/>
</dbReference>
<evidence type="ECO:0000259" key="4">
    <source>
        <dbReference type="PROSITE" id="PS51203"/>
    </source>
</evidence>
<evidence type="ECO:0008006" key="7">
    <source>
        <dbReference type="Google" id="ProtNLM"/>
    </source>
</evidence>
<reference evidence="5" key="1">
    <citation type="journal article" date="2014" name="Int. J. Syst. Evol. Microbiol.">
        <title>Complete genome sequence of Corynebacterium casei LMG S-19264T (=DSM 44701T), isolated from a smear-ripened cheese.</title>
        <authorList>
            <consortium name="US DOE Joint Genome Institute (JGI-PGF)"/>
            <person name="Walter F."/>
            <person name="Albersmeier A."/>
            <person name="Kalinowski J."/>
            <person name="Ruckert C."/>
        </authorList>
    </citation>
    <scope>NUCLEOTIDE SEQUENCE</scope>
    <source>
        <strain evidence="5">VKM B-1513</strain>
    </source>
</reference>
<dbReference type="Gene3D" id="2.60.40.790">
    <property type="match status" value="1"/>
</dbReference>
<dbReference type="InterPro" id="IPR002068">
    <property type="entry name" value="A-crystallin/Hsp20_dom"/>
</dbReference>
<feature type="domain" description="CS" evidence="4">
    <location>
        <begin position="54"/>
        <end position="160"/>
    </location>
</feature>
<evidence type="ECO:0000256" key="2">
    <source>
        <dbReference type="RuleBase" id="RU003616"/>
    </source>
</evidence>
<accession>A0A9W6IKY7</accession>
<dbReference type="InterPro" id="IPR007052">
    <property type="entry name" value="CS_dom"/>
</dbReference>
<evidence type="ECO:0000256" key="1">
    <source>
        <dbReference type="PROSITE-ProRule" id="PRU00285"/>
    </source>
</evidence>
<sequence length="164" mass="18682">MQSLLNPLSLRRQNAESRLWPAEMRRIHDEVDRVFGDLFASTQLPLTNGDGTEAFFADMDICESDDAVEVTLDVPGLKRDEIEIDLAGDRLTVSGKREWKEEKKDRNYYRAERGHGEFSRSVRLPDEVDAAKIKADLKDGVLRIHLPKAPQAKQARKKIEIHAS</sequence>
<dbReference type="Proteomes" id="UP001143486">
    <property type="component" value="Unassembled WGS sequence"/>
</dbReference>
<keyword evidence="6" id="KW-1185">Reference proteome</keyword>
<dbReference type="PANTHER" id="PTHR11527">
    <property type="entry name" value="HEAT-SHOCK PROTEIN 20 FAMILY MEMBER"/>
    <property type="match status" value="1"/>
</dbReference>
<feature type="domain" description="SHSP" evidence="3">
    <location>
        <begin position="50"/>
        <end position="164"/>
    </location>
</feature>
<dbReference type="PROSITE" id="PS51203">
    <property type="entry name" value="CS"/>
    <property type="match status" value="1"/>
</dbReference>
<dbReference type="EMBL" id="BSFE01000004">
    <property type="protein sequence ID" value="GLK52261.1"/>
    <property type="molecule type" value="Genomic_DNA"/>
</dbReference>
<evidence type="ECO:0000313" key="6">
    <source>
        <dbReference type="Proteomes" id="UP001143486"/>
    </source>
</evidence>
<evidence type="ECO:0000259" key="3">
    <source>
        <dbReference type="PROSITE" id="PS01031"/>
    </source>
</evidence>
<proteinExistence type="inferred from homology"/>
<comment type="caution">
    <text evidence="5">The sequence shown here is derived from an EMBL/GenBank/DDBJ whole genome shotgun (WGS) entry which is preliminary data.</text>
</comment>
<dbReference type="AlphaFoldDB" id="A0A9W6IKY7"/>
<evidence type="ECO:0000313" key="5">
    <source>
        <dbReference type="EMBL" id="GLK52261.1"/>
    </source>
</evidence>
<dbReference type="PROSITE" id="PS01031">
    <property type="entry name" value="SHSP"/>
    <property type="match status" value="1"/>
</dbReference>
<reference evidence="5" key="2">
    <citation type="submission" date="2023-01" db="EMBL/GenBank/DDBJ databases">
        <authorList>
            <person name="Sun Q."/>
            <person name="Evtushenko L."/>
        </authorList>
    </citation>
    <scope>NUCLEOTIDE SEQUENCE</scope>
    <source>
        <strain evidence="5">VKM B-1513</strain>
    </source>
</reference>
<dbReference type="InterPro" id="IPR031107">
    <property type="entry name" value="Small_HSP"/>
</dbReference>
<comment type="similarity">
    <text evidence="1 2">Belongs to the small heat shock protein (HSP20) family.</text>
</comment>